<keyword evidence="4 7" id="KW-0812">Transmembrane</keyword>
<feature type="transmembrane region" description="Helical" evidence="7">
    <location>
        <begin position="383"/>
        <end position="406"/>
    </location>
</feature>
<dbReference type="Pfam" id="PF01554">
    <property type="entry name" value="MatE"/>
    <property type="match status" value="2"/>
</dbReference>
<dbReference type="EMBL" id="MTKT01005369">
    <property type="protein sequence ID" value="OWM68051.1"/>
    <property type="molecule type" value="Genomic_DNA"/>
</dbReference>
<dbReference type="InterPro" id="IPR002528">
    <property type="entry name" value="MATE_fam"/>
</dbReference>
<dbReference type="AlphaFoldDB" id="A0A218W764"/>
<feature type="transmembrane region" description="Helical" evidence="7">
    <location>
        <begin position="342"/>
        <end position="362"/>
    </location>
</feature>
<dbReference type="GO" id="GO:0016020">
    <property type="term" value="C:membrane"/>
    <property type="evidence" value="ECO:0007669"/>
    <property type="project" value="UniProtKB-SubCell"/>
</dbReference>
<evidence type="ECO:0000256" key="2">
    <source>
        <dbReference type="ARBA" id="ARBA00010199"/>
    </source>
</evidence>
<dbReference type="PANTHER" id="PTHR11206">
    <property type="entry name" value="MULTIDRUG RESISTANCE PROTEIN"/>
    <property type="match status" value="1"/>
</dbReference>
<evidence type="ECO:0000256" key="7">
    <source>
        <dbReference type="RuleBase" id="RU004914"/>
    </source>
</evidence>
<dbReference type="Proteomes" id="UP000197138">
    <property type="component" value="Unassembled WGS sequence"/>
</dbReference>
<keyword evidence="5 7" id="KW-1133">Transmembrane helix</keyword>
<accession>A0A218W764</accession>
<evidence type="ECO:0000256" key="8">
    <source>
        <dbReference type="SAM" id="MobiDB-lite"/>
    </source>
</evidence>
<dbReference type="GO" id="GO:1990961">
    <property type="term" value="P:xenobiotic detoxification by transmembrane export across the plasma membrane"/>
    <property type="evidence" value="ECO:0007669"/>
    <property type="project" value="InterPro"/>
</dbReference>
<evidence type="ECO:0000256" key="1">
    <source>
        <dbReference type="ARBA" id="ARBA00004141"/>
    </source>
</evidence>
<feature type="transmembrane region" description="Helical" evidence="7">
    <location>
        <begin position="306"/>
        <end position="330"/>
    </location>
</feature>
<feature type="transmembrane region" description="Helical" evidence="7">
    <location>
        <begin position="485"/>
        <end position="511"/>
    </location>
</feature>
<dbReference type="NCBIfam" id="TIGR00797">
    <property type="entry name" value="matE"/>
    <property type="match status" value="1"/>
</dbReference>
<comment type="similarity">
    <text evidence="2 7">Belongs to the multi antimicrobial extrusion (MATE) (TC 2.A.66.1) family.</text>
</comment>
<evidence type="ECO:0000256" key="3">
    <source>
        <dbReference type="ARBA" id="ARBA00022448"/>
    </source>
</evidence>
<evidence type="ECO:0000256" key="4">
    <source>
        <dbReference type="ARBA" id="ARBA00022692"/>
    </source>
</evidence>
<feature type="transmembrane region" description="Helical" evidence="7">
    <location>
        <begin position="71"/>
        <end position="91"/>
    </location>
</feature>
<feature type="transmembrane region" description="Helical" evidence="7">
    <location>
        <begin position="426"/>
        <end position="447"/>
    </location>
</feature>
<evidence type="ECO:0000313" key="9">
    <source>
        <dbReference type="EMBL" id="OWM68051.1"/>
    </source>
</evidence>
<feature type="transmembrane region" description="Helical" evidence="7">
    <location>
        <begin position="265"/>
        <end position="285"/>
    </location>
</feature>
<organism evidence="9 10">
    <name type="scientific">Punica granatum</name>
    <name type="common">Pomegranate</name>
    <dbReference type="NCBI Taxonomy" id="22663"/>
    <lineage>
        <taxon>Eukaryota</taxon>
        <taxon>Viridiplantae</taxon>
        <taxon>Streptophyta</taxon>
        <taxon>Embryophyta</taxon>
        <taxon>Tracheophyta</taxon>
        <taxon>Spermatophyta</taxon>
        <taxon>Magnoliopsida</taxon>
        <taxon>eudicotyledons</taxon>
        <taxon>Gunneridae</taxon>
        <taxon>Pentapetalae</taxon>
        <taxon>rosids</taxon>
        <taxon>malvids</taxon>
        <taxon>Myrtales</taxon>
        <taxon>Lythraceae</taxon>
        <taxon>Punica</taxon>
    </lineage>
</organism>
<dbReference type="InterPro" id="IPR045069">
    <property type="entry name" value="MATE_euk"/>
</dbReference>
<feature type="transmembrane region" description="Helical" evidence="7">
    <location>
        <begin position="203"/>
        <end position="222"/>
    </location>
</feature>
<evidence type="ECO:0000256" key="6">
    <source>
        <dbReference type="ARBA" id="ARBA00023136"/>
    </source>
</evidence>
<gene>
    <name evidence="9" type="ORF">CDL15_Pgr017619</name>
</gene>
<keyword evidence="6 7" id="KW-0472">Membrane</keyword>
<feature type="region of interest" description="Disordered" evidence="8">
    <location>
        <begin position="527"/>
        <end position="566"/>
    </location>
</feature>
<comment type="caution">
    <text evidence="9">The sequence shown here is derived from an EMBL/GenBank/DDBJ whole genome shotgun (WGS) entry which is preliminary data.</text>
</comment>
<dbReference type="GO" id="GO:0042910">
    <property type="term" value="F:xenobiotic transmembrane transporter activity"/>
    <property type="evidence" value="ECO:0007669"/>
    <property type="project" value="InterPro"/>
</dbReference>
<feature type="compositionally biased region" description="Polar residues" evidence="8">
    <location>
        <begin position="543"/>
        <end position="553"/>
    </location>
</feature>
<comment type="subcellular location">
    <subcellularLocation>
        <location evidence="1">Membrane</location>
        <topology evidence="1">Multi-pass membrane protein</topology>
    </subcellularLocation>
</comment>
<dbReference type="GO" id="GO:0015297">
    <property type="term" value="F:antiporter activity"/>
    <property type="evidence" value="ECO:0007669"/>
    <property type="project" value="InterPro"/>
</dbReference>
<keyword evidence="3" id="KW-0813">Transport</keyword>
<feature type="transmembrane region" description="Helical" evidence="7">
    <location>
        <begin position="234"/>
        <end position="253"/>
    </location>
</feature>
<feature type="transmembrane region" description="Helical" evidence="7">
    <location>
        <begin position="40"/>
        <end position="65"/>
    </location>
</feature>
<sequence>MEKNRKASPSPMEEDLLIGGVGGGKSVRGWEVFREEVKRLIWIAGPMVAVTLSQYMVQVLSVMMVGHLGELSLSSTAVAISLSGVTGFSLMDREIKANVQNGLVEKLQLVDAPKTENSANYTEFLKSSQIDPAVSNIGMASALETLCGQAFGACQYRKVGIQTQTAILCLTLVCIPLSFLWFYMEKLLIFTGQEPMISREAGKFTACLIPALFSYALTQPLVRYFQAQSLTVPMLVSSSVSLCVHVPLCWALVFKSSLGNLGAAVAIDVSYWLNVALLVLFAWYSQSCEKTRATVSLEMFHGVGEFFRFAIPSAVMICLEWWSFELLILLSGLLPNPELETSVLSVCLTTISTLYMIPYGFGAAASTRISNELGAGNPRAAKGVVRVVMSLAVVEMGIVSIALFLSRKVFGYTFSSEKEVVDYVTRMAPLVCLSVIFDSLQGVLSGVARGCGWQHIGAYVNLGAFYLCGIPVAAFLGFRTGLRGLGLWIGIQTGAFVQTVLLAVVTSCVNWEKQAREARERLFEGRNLPQISTSPAPKLAADSTPTISPSKPTASLAPAPANAPHG</sequence>
<protein>
    <recommendedName>
        <fullName evidence="7">Protein DETOXIFICATION</fullName>
    </recommendedName>
    <alternativeName>
        <fullName evidence="7">Multidrug and toxic compound extrusion protein</fullName>
    </alternativeName>
</protein>
<name>A0A218W764_PUNGR</name>
<reference evidence="10" key="1">
    <citation type="journal article" date="2017" name="Plant J.">
        <title>The pomegranate (Punica granatum L.) genome and the genomics of punicalagin biosynthesis.</title>
        <authorList>
            <person name="Qin G."/>
            <person name="Xu C."/>
            <person name="Ming R."/>
            <person name="Tang H."/>
            <person name="Guyot R."/>
            <person name="Kramer E.M."/>
            <person name="Hu Y."/>
            <person name="Yi X."/>
            <person name="Qi Y."/>
            <person name="Xu X."/>
            <person name="Gao Z."/>
            <person name="Pan H."/>
            <person name="Jian J."/>
            <person name="Tian Y."/>
            <person name="Yue Z."/>
            <person name="Xu Y."/>
        </authorList>
    </citation>
    <scope>NUCLEOTIDE SEQUENCE [LARGE SCALE GENOMIC DNA]</scope>
    <source>
        <strain evidence="10">cv. Dabenzi</strain>
    </source>
</reference>
<dbReference type="CDD" id="cd13132">
    <property type="entry name" value="MATE_eukaryotic"/>
    <property type="match status" value="1"/>
</dbReference>
<evidence type="ECO:0000313" key="10">
    <source>
        <dbReference type="Proteomes" id="UP000197138"/>
    </source>
</evidence>
<feature type="transmembrane region" description="Helical" evidence="7">
    <location>
        <begin position="459"/>
        <end position="479"/>
    </location>
</feature>
<feature type="transmembrane region" description="Helical" evidence="7">
    <location>
        <begin position="165"/>
        <end position="183"/>
    </location>
</feature>
<evidence type="ECO:0000256" key="5">
    <source>
        <dbReference type="ARBA" id="ARBA00022989"/>
    </source>
</evidence>
<proteinExistence type="inferred from homology"/>